<reference evidence="2 3" key="1">
    <citation type="submission" date="2020-02" db="EMBL/GenBank/DDBJ databases">
        <title>A chromosome-scale genome assembly of the black bullhead catfish (Ameiurus melas).</title>
        <authorList>
            <person name="Wen M."/>
            <person name="Zham M."/>
            <person name="Cabau C."/>
            <person name="Klopp C."/>
            <person name="Donnadieu C."/>
            <person name="Roques C."/>
            <person name="Bouchez O."/>
            <person name="Lampietro C."/>
            <person name="Jouanno E."/>
            <person name="Herpin A."/>
            <person name="Louis A."/>
            <person name="Berthelot C."/>
            <person name="Parey E."/>
            <person name="Roest-Crollius H."/>
            <person name="Braasch I."/>
            <person name="Postlethwait J."/>
            <person name="Robinson-Rechavi M."/>
            <person name="Echchiki A."/>
            <person name="Begum T."/>
            <person name="Montfort J."/>
            <person name="Schartl M."/>
            <person name="Bobe J."/>
            <person name="Guiguen Y."/>
        </authorList>
    </citation>
    <scope>NUCLEOTIDE SEQUENCE [LARGE SCALE GENOMIC DNA]</scope>
    <source>
        <strain evidence="2">M_S1</strain>
        <tissue evidence="2">Blood</tissue>
    </source>
</reference>
<evidence type="ECO:0000313" key="2">
    <source>
        <dbReference type="EMBL" id="KAF4089964.1"/>
    </source>
</evidence>
<gene>
    <name evidence="2" type="ORF">AMELA_G00044270</name>
</gene>
<feature type="compositionally biased region" description="Basic and acidic residues" evidence="1">
    <location>
        <begin position="9"/>
        <end position="20"/>
    </location>
</feature>
<feature type="region of interest" description="Disordered" evidence="1">
    <location>
        <begin position="1"/>
        <end position="71"/>
    </location>
</feature>
<feature type="compositionally biased region" description="Polar residues" evidence="1">
    <location>
        <begin position="57"/>
        <end position="69"/>
    </location>
</feature>
<comment type="caution">
    <text evidence="2">The sequence shown here is derived from an EMBL/GenBank/DDBJ whole genome shotgun (WGS) entry which is preliminary data.</text>
</comment>
<proteinExistence type="predicted"/>
<evidence type="ECO:0000256" key="1">
    <source>
        <dbReference type="SAM" id="MobiDB-lite"/>
    </source>
</evidence>
<name>A0A7J6B4A8_AMEME</name>
<dbReference type="EMBL" id="JAAGNN010000004">
    <property type="protein sequence ID" value="KAF4089964.1"/>
    <property type="molecule type" value="Genomic_DNA"/>
</dbReference>
<dbReference type="AlphaFoldDB" id="A0A7J6B4A8"/>
<keyword evidence="3" id="KW-1185">Reference proteome</keyword>
<sequence length="138" mass="14998">MLFPVKAEQTGEHGSEREREMMEEEEPAQIQLEGHGEPGAYPMEHRARGGVHPGQGANPSQGTTRQKTLPSLDCGSFNEAVTDDVSAHEWIGGSLLIVVLFGVDGGLGQAAQVHVAWLALRDLRVKQQRTVSLSMSRK</sequence>
<protein>
    <submittedName>
        <fullName evidence="2">Uncharacterized protein</fullName>
    </submittedName>
</protein>
<dbReference type="Proteomes" id="UP000593565">
    <property type="component" value="Unassembled WGS sequence"/>
</dbReference>
<evidence type="ECO:0000313" key="3">
    <source>
        <dbReference type="Proteomes" id="UP000593565"/>
    </source>
</evidence>
<organism evidence="2 3">
    <name type="scientific">Ameiurus melas</name>
    <name type="common">Black bullhead</name>
    <name type="synonym">Silurus melas</name>
    <dbReference type="NCBI Taxonomy" id="219545"/>
    <lineage>
        <taxon>Eukaryota</taxon>
        <taxon>Metazoa</taxon>
        <taxon>Chordata</taxon>
        <taxon>Craniata</taxon>
        <taxon>Vertebrata</taxon>
        <taxon>Euteleostomi</taxon>
        <taxon>Actinopterygii</taxon>
        <taxon>Neopterygii</taxon>
        <taxon>Teleostei</taxon>
        <taxon>Ostariophysi</taxon>
        <taxon>Siluriformes</taxon>
        <taxon>Ictaluridae</taxon>
        <taxon>Ameiurus</taxon>
    </lineage>
</organism>
<accession>A0A7J6B4A8</accession>